<gene>
    <name evidence="1" type="ORF">MAC_02123</name>
</gene>
<sequence length="200" mass="22060">MTVIESDCPRQVFHARGSARRLAVTGRDPNAVLLTSPPVYVSGLMKHYTEGSNNPNSAPQYNSFGTACRDHGITRRLLPSPLRGLVDNLFPEWSLPSRLVLKRSSRIVVPKCYDIGGECVGSPAGAIVEMDGFRRMMRAALTDMARFGVLPDDIRLENFRVVGNRIMVVDFEMVRKLDTQDDVDEQVTSMTGLVGSFVSG</sequence>
<dbReference type="EMBL" id="GL698479">
    <property type="protein sequence ID" value="EFY91838.1"/>
    <property type="molecule type" value="Genomic_DNA"/>
</dbReference>
<dbReference type="AlphaFoldDB" id="E9DWX5"/>
<evidence type="ECO:0000313" key="2">
    <source>
        <dbReference type="Proteomes" id="UP000002499"/>
    </source>
</evidence>
<accession>E9DWX5</accession>
<evidence type="ECO:0000313" key="1">
    <source>
        <dbReference type="EMBL" id="EFY91838.1"/>
    </source>
</evidence>
<proteinExistence type="predicted"/>
<dbReference type="OrthoDB" id="2942798at2759"/>
<dbReference type="InParanoid" id="E9DWX5"/>
<dbReference type="KEGG" id="maw:19246434"/>
<dbReference type="STRING" id="655827.E9DWX5"/>
<protein>
    <submittedName>
        <fullName evidence="1">Uncharacterized protein</fullName>
    </submittedName>
</protein>
<dbReference type="GeneID" id="19246434"/>
<reference evidence="1 2" key="1">
    <citation type="journal article" date="2011" name="PLoS Genet.">
        <title>Genome sequencing and comparative transcriptomics of the model entomopathogenic fungi Metarhizium anisopliae and M. acridum.</title>
        <authorList>
            <person name="Gao Q."/>
            <person name="Jin K."/>
            <person name="Ying S.H."/>
            <person name="Zhang Y."/>
            <person name="Xiao G."/>
            <person name="Shang Y."/>
            <person name="Duan Z."/>
            <person name="Hu X."/>
            <person name="Xie X.Q."/>
            <person name="Zhou G."/>
            <person name="Peng G."/>
            <person name="Luo Z."/>
            <person name="Huang W."/>
            <person name="Wang B."/>
            <person name="Fang W."/>
            <person name="Wang S."/>
            <person name="Zhong Y."/>
            <person name="Ma L.J."/>
            <person name="St Leger R.J."/>
            <person name="Zhao G.P."/>
            <person name="Pei Y."/>
            <person name="Feng M.G."/>
            <person name="Xia Y."/>
            <person name="Wang C."/>
        </authorList>
    </citation>
    <scope>NUCLEOTIDE SEQUENCE [LARGE SCALE GENOMIC DNA]</scope>
    <source>
        <strain evidence="1 2">CQMa 102</strain>
    </source>
</reference>
<dbReference type="Proteomes" id="UP000002499">
    <property type="component" value="Unassembled WGS sequence"/>
</dbReference>
<organism evidence="2">
    <name type="scientific">Metarhizium acridum (strain CQMa 102)</name>
    <dbReference type="NCBI Taxonomy" id="655827"/>
    <lineage>
        <taxon>Eukaryota</taxon>
        <taxon>Fungi</taxon>
        <taxon>Dikarya</taxon>
        <taxon>Ascomycota</taxon>
        <taxon>Pezizomycotina</taxon>
        <taxon>Sordariomycetes</taxon>
        <taxon>Hypocreomycetidae</taxon>
        <taxon>Hypocreales</taxon>
        <taxon>Clavicipitaceae</taxon>
        <taxon>Metarhizium</taxon>
    </lineage>
</organism>
<dbReference type="HOGENOM" id="CLU_1366526_0_0_1"/>
<dbReference type="eggNOG" id="ENOG502R0ZY">
    <property type="taxonomic scope" value="Eukaryota"/>
</dbReference>
<keyword evidence="2" id="KW-1185">Reference proteome</keyword>
<name>E9DWX5_METAQ</name>